<keyword evidence="7" id="KW-1185">Reference proteome</keyword>
<keyword evidence="4" id="KW-0804">Transcription</keyword>
<dbReference type="Pfam" id="PF13411">
    <property type="entry name" value="MerR_1"/>
    <property type="match status" value="1"/>
</dbReference>
<evidence type="ECO:0000256" key="4">
    <source>
        <dbReference type="ARBA" id="ARBA00023163"/>
    </source>
</evidence>
<evidence type="ECO:0000259" key="5">
    <source>
        <dbReference type="PROSITE" id="PS50937"/>
    </source>
</evidence>
<dbReference type="PROSITE" id="PS50937">
    <property type="entry name" value="HTH_MERR_2"/>
    <property type="match status" value="1"/>
</dbReference>
<dbReference type="InterPro" id="IPR000551">
    <property type="entry name" value="MerR-type_HTH_dom"/>
</dbReference>
<dbReference type="PANTHER" id="PTHR30204:SF69">
    <property type="entry name" value="MERR-FAMILY TRANSCRIPTIONAL REGULATOR"/>
    <property type="match status" value="1"/>
</dbReference>
<dbReference type="CDD" id="cd01107">
    <property type="entry name" value="HTH_BmrR"/>
    <property type="match status" value="1"/>
</dbReference>
<reference evidence="6 7" key="1">
    <citation type="submission" date="2018-06" db="EMBL/GenBank/DDBJ databases">
        <authorList>
            <consortium name="Pathogen Informatics"/>
            <person name="Doyle S."/>
        </authorList>
    </citation>
    <scope>NUCLEOTIDE SEQUENCE [LARGE SCALE GENOMIC DNA]</scope>
    <source>
        <strain evidence="6 7">NCTC12278</strain>
    </source>
</reference>
<keyword evidence="1" id="KW-0678">Repressor</keyword>
<dbReference type="OrthoDB" id="9773308at2"/>
<dbReference type="KEGG" id="sfer:NCTC12278_01800"/>
<dbReference type="AlphaFoldDB" id="A0A2X3VIJ0"/>
<dbReference type="RefSeq" id="WP_018030527.1">
    <property type="nucleotide sequence ID" value="NZ_LS483343.1"/>
</dbReference>
<protein>
    <submittedName>
        <fullName evidence="6">Multidrug ABC transporter</fullName>
    </submittedName>
</protein>
<dbReference type="Gene3D" id="1.10.1660.10">
    <property type="match status" value="1"/>
</dbReference>
<dbReference type="InterPro" id="IPR047057">
    <property type="entry name" value="MerR_fam"/>
</dbReference>
<keyword evidence="2" id="KW-0805">Transcription regulation</keyword>
<accession>A0A2X3VIJ0</accession>
<proteinExistence type="predicted"/>
<organism evidence="6 7">
    <name type="scientific">Streptococcus ferus</name>
    <dbReference type="NCBI Taxonomy" id="1345"/>
    <lineage>
        <taxon>Bacteria</taxon>
        <taxon>Bacillati</taxon>
        <taxon>Bacillota</taxon>
        <taxon>Bacilli</taxon>
        <taxon>Lactobacillales</taxon>
        <taxon>Streptococcaceae</taxon>
        <taxon>Streptococcus</taxon>
    </lineage>
</organism>
<evidence type="ECO:0000256" key="3">
    <source>
        <dbReference type="ARBA" id="ARBA00023125"/>
    </source>
</evidence>
<name>A0A2X3VIJ0_9STRE</name>
<evidence type="ECO:0000256" key="2">
    <source>
        <dbReference type="ARBA" id="ARBA00023015"/>
    </source>
</evidence>
<evidence type="ECO:0000313" key="7">
    <source>
        <dbReference type="Proteomes" id="UP000249495"/>
    </source>
</evidence>
<dbReference type="SUPFAM" id="SSF46955">
    <property type="entry name" value="Putative DNA-binding domain"/>
    <property type="match status" value="1"/>
</dbReference>
<dbReference type="GO" id="GO:0003700">
    <property type="term" value="F:DNA-binding transcription factor activity"/>
    <property type="evidence" value="ECO:0007669"/>
    <property type="project" value="InterPro"/>
</dbReference>
<sequence>MKTVFRIGDFSEMNQISIQTLRYYDQIGLLKPYWVDKESHYRYYHINQSALVDAIQYLQDLDFSLQEIREILSSSDEDPHFHQLLEERRQSLIDKRSELDKKIRELEHFQSGTLLHQAKRSKTSLEVLYLPERPIVTFDIEQNIYDMNQEEYELSLRYLKQEVAHLVTDDIHFSRVGSLMAQEKFCQQDWQSQQFFFLTEKPCNFSDHKAASLPAAYYAVTYASSFEDELRQLPLFFEELKAADYAISGPYICEVIHEHPVLDKNERHMFIRMQIAVAVRS</sequence>
<dbReference type="Proteomes" id="UP000249495">
    <property type="component" value="Chromosome 1"/>
</dbReference>
<evidence type="ECO:0000313" key="6">
    <source>
        <dbReference type="EMBL" id="SQF41200.1"/>
    </source>
</evidence>
<dbReference type="STRING" id="1123303.GCA_000372425_01204"/>
<dbReference type="GO" id="GO:0003677">
    <property type="term" value="F:DNA binding"/>
    <property type="evidence" value="ECO:0007669"/>
    <property type="project" value="UniProtKB-KW"/>
</dbReference>
<gene>
    <name evidence="6" type="primary">bmrR</name>
    <name evidence="6" type="ORF">NCTC12278_01800</name>
</gene>
<dbReference type="SMART" id="SM00422">
    <property type="entry name" value="HTH_MERR"/>
    <property type="match status" value="1"/>
</dbReference>
<feature type="domain" description="HTH merR-type" evidence="5">
    <location>
        <begin position="4"/>
        <end position="74"/>
    </location>
</feature>
<dbReference type="InterPro" id="IPR009061">
    <property type="entry name" value="DNA-bd_dom_put_sf"/>
</dbReference>
<evidence type="ECO:0000256" key="1">
    <source>
        <dbReference type="ARBA" id="ARBA00022491"/>
    </source>
</evidence>
<dbReference type="EMBL" id="LS483343">
    <property type="protein sequence ID" value="SQF41200.1"/>
    <property type="molecule type" value="Genomic_DNA"/>
</dbReference>
<dbReference type="PANTHER" id="PTHR30204">
    <property type="entry name" value="REDOX-CYCLING DRUG-SENSING TRANSCRIPTIONAL ACTIVATOR SOXR"/>
    <property type="match status" value="1"/>
</dbReference>
<keyword evidence="3" id="KW-0238">DNA-binding</keyword>